<dbReference type="InterPro" id="IPR000073">
    <property type="entry name" value="AB_hydrolase_1"/>
</dbReference>
<dbReference type="InterPro" id="IPR050266">
    <property type="entry name" value="AB_hydrolase_sf"/>
</dbReference>
<sequence>MKPAADAQLHAVEDGRGEGVPLVFLHGFGASAGMWSDIQRAFAGDHATIAYDLPGHGRSMLASGLERTGKMAGAIARDLEQRGHGRVHLVGHSMGGSVATLIALRAPGRIASMTLLAPGGYGPEINHRLLRRYASAGTRSEMLAALENMFGWNNAVPDKLLDDLVAARGEPGAAEGLGVILENMLQRDGDDLYQGTFRRADLAELQMPVKVLWGTQDRVLPTRQAHRLPPMFAAHVFENTGHMLIEERPDAVISLIRQNMRAA</sequence>
<name>A0ABT4VRM0_9HYPH</name>
<comment type="caution">
    <text evidence="2">The sequence shown here is derived from an EMBL/GenBank/DDBJ whole genome shotgun (WGS) entry which is preliminary data.</text>
</comment>
<dbReference type="EMBL" id="JAPJZH010000012">
    <property type="protein sequence ID" value="MDA4847370.1"/>
    <property type="molecule type" value="Genomic_DNA"/>
</dbReference>
<dbReference type="Pfam" id="PF12697">
    <property type="entry name" value="Abhydrolase_6"/>
    <property type="match status" value="1"/>
</dbReference>
<gene>
    <name evidence="2" type="ORF">OOZ53_18560</name>
</gene>
<reference evidence="2" key="1">
    <citation type="submission" date="2022-11" db="EMBL/GenBank/DDBJ databases">
        <title>Hoeflea poritis sp. nov., isolated from scleractinian coral Porites lutea.</title>
        <authorList>
            <person name="Zhang G."/>
            <person name="Wei Q."/>
            <person name="Cai L."/>
        </authorList>
    </citation>
    <scope>NUCLEOTIDE SEQUENCE</scope>
    <source>
        <strain evidence="2">E7-10</strain>
    </source>
</reference>
<dbReference type="InterPro" id="IPR029058">
    <property type="entry name" value="AB_hydrolase_fold"/>
</dbReference>
<protein>
    <submittedName>
        <fullName evidence="2">Alpha/beta fold hydrolase</fullName>
    </submittedName>
</protein>
<dbReference type="PANTHER" id="PTHR43798">
    <property type="entry name" value="MONOACYLGLYCEROL LIPASE"/>
    <property type="match status" value="1"/>
</dbReference>
<proteinExistence type="predicted"/>
<dbReference type="SUPFAM" id="SSF53474">
    <property type="entry name" value="alpha/beta-Hydrolases"/>
    <property type="match status" value="1"/>
</dbReference>
<dbReference type="Gene3D" id="3.40.50.1820">
    <property type="entry name" value="alpha/beta hydrolase"/>
    <property type="match status" value="1"/>
</dbReference>
<accession>A0ABT4VRM0</accession>
<organism evidence="2 3">
    <name type="scientific">Hoeflea poritis</name>
    <dbReference type="NCBI Taxonomy" id="2993659"/>
    <lineage>
        <taxon>Bacteria</taxon>
        <taxon>Pseudomonadati</taxon>
        <taxon>Pseudomonadota</taxon>
        <taxon>Alphaproteobacteria</taxon>
        <taxon>Hyphomicrobiales</taxon>
        <taxon>Rhizobiaceae</taxon>
        <taxon>Hoeflea</taxon>
    </lineage>
</organism>
<dbReference type="PRINTS" id="PR00111">
    <property type="entry name" value="ABHYDROLASE"/>
</dbReference>
<dbReference type="RefSeq" id="WP_271091188.1">
    <property type="nucleotide sequence ID" value="NZ_JAPJZH010000012.1"/>
</dbReference>
<keyword evidence="3" id="KW-1185">Reference proteome</keyword>
<feature type="domain" description="AB hydrolase-1" evidence="1">
    <location>
        <begin position="22"/>
        <end position="253"/>
    </location>
</feature>
<evidence type="ECO:0000259" key="1">
    <source>
        <dbReference type="Pfam" id="PF12697"/>
    </source>
</evidence>
<evidence type="ECO:0000313" key="2">
    <source>
        <dbReference type="EMBL" id="MDA4847370.1"/>
    </source>
</evidence>
<evidence type="ECO:0000313" key="3">
    <source>
        <dbReference type="Proteomes" id="UP001148313"/>
    </source>
</evidence>
<dbReference type="GO" id="GO:0016787">
    <property type="term" value="F:hydrolase activity"/>
    <property type="evidence" value="ECO:0007669"/>
    <property type="project" value="UniProtKB-KW"/>
</dbReference>
<dbReference type="Proteomes" id="UP001148313">
    <property type="component" value="Unassembled WGS sequence"/>
</dbReference>
<keyword evidence="2" id="KW-0378">Hydrolase</keyword>